<evidence type="ECO:0000256" key="1">
    <source>
        <dbReference type="ARBA" id="ARBA00023015"/>
    </source>
</evidence>
<dbReference type="Proteomes" id="UP000198583">
    <property type="component" value="Unassembled WGS sequence"/>
</dbReference>
<proteinExistence type="predicted"/>
<dbReference type="PANTHER" id="PTHR30055">
    <property type="entry name" value="HTH-TYPE TRANSCRIPTIONAL REGULATOR RUTR"/>
    <property type="match status" value="1"/>
</dbReference>
<feature type="DNA-binding region" description="H-T-H motif" evidence="4">
    <location>
        <begin position="47"/>
        <end position="66"/>
    </location>
</feature>
<evidence type="ECO:0000256" key="3">
    <source>
        <dbReference type="ARBA" id="ARBA00023163"/>
    </source>
</evidence>
<evidence type="ECO:0000256" key="5">
    <source>
        <dbReference type="SAM" id="MobiDB-lite"/>
    </source>
</evidence>
<keyword evidence="1" id="KW-0805">Transcription regulation</keyword>
<sequence>MTGHQQTRAAERTGRPPLTERRKAETRLEVARAAVHLFLAKGVADTSVEEIAALAGISARTLWRYFPSKESCVMPLLVSGIEQTAARLRSGRGDQGLVDLVGIVASGHAETPEAAAEMLNLVKLTRTDPGLRAVWLEAHREAEPAFAEALAHRAGLAEPDLATAIQAAMLNGALRVAVEHHAFSAETPASLAAAIAEALTIAARGLPA</sequence>
<keyword evidence="2 4" id="KW-0238">DNA-binding</keyword>
<dbReference type="Pfam" id="PF00440">
    <property type="entry name" value="TetR_N"/>
    <property type="match status" value="1"/>
</dbReference>
<dbReference type="AlphaFoldDB" id="A0A1I6FDB5"/>
<dbReference type="PRINTS" id="PR00455">
    <property type="entry name" value="HTHTETR"/>
</dbReference>
<dbReference type="STRING" id="84724.SAMN04488564_11290"/>
<dbReference type="RefSeq" id="WP_093603579.1">
    <property type="nucleotide sequence ID" value="NZ_FOYL01000012.1"/>
</dbReference>
<dbReference type="InterPro" id="IPR050109">
    <property type="entry name" value="HTH-type_TetR-like_transc_reg"/>
</dbReference>
<protein>
    <submittedName>
        <fullName evidence="7">DNA-binding transcriptional regulator, AcrR family</fullName>
    </submittedName>
</protein>
<evidence type="ECO:0000313" key="7">
    <source>
        <dbReference type="EMBL" id="SFR27979.1"/>
    </source>
</evidence>
<dbReference type="Pfam" id="PF17754">
    <property type="entry name" value="TetR_C_14"/>
    <property type="match status" value="1"/>
</dbReference>
<keyword evidence="8" id="KW-1185">Reference proteome</keyword>
<gene>
    <name evidence="7" type="ORF">SAMN04488564_11290</name>
</gene>
<keyword evidence="3" id="KW-0804">Transcription</keyword>
<organism evidence="7 8">
    <name type="scientific">Lentzea waywayandensis</name>
    <dbReference type="NCBI Taxonomy" id="84724"/>
    <lineage>
        <taxon>Bacteria</taxon>
        <taxon>Bacillati</taxon>
        <taxon>Actinomycetota</taxon>
        <taxon>Actinomycetes</taxon>
        <taxon>Pseudonocardiales</taxon>
        <taxon>Pseudonocardiaceae</taxon>
        <taxon>Lentzea</taxon>
    </lineage>
</organism>
<dbReference type="GO" id="GO:0003700">
    <property type="term" value="F:DNA-binding transcription factor activity"/>
    <property type="evidence" value="ECO:0007669"/>
    <property type="project" value="TreeGrafter"/>
</dbReference>
<dbReference type="Gene3D" id="1.10.357.10">
    <property type="entry name" value="Tetracycline Repressor, domain 2"/>
    <property type="match status" value="1"/>
</dbReference>
<evidence type="ECO:0000256" key="2">
    <source>
        <dbReference type="ARBA" id="ARBA00023125"/>
    </source>
</evidence>
<feature type="domain" description="HTH tetR-type" evidence="6">
    <location>
        <begin position="24"/>
        <end position="84"/>
    </location>
</feature>
<evidence type="ECO:0000313" key="8">
    <source>
        <dbReference type="Proteomes" id="UP000198583"/>
    </source>
</evidence>
<dbReference type="SUPFAM" id="SSF46689">
    <property type="entry name" value="Homeodomain-like"/>
    <property type="match status" value="1"/>
</dbReference>
<dbReference type="OrthoDB" id="4143918at2"/>
<evidence type="ECO:0000256" key="4">
    <source>
        <dbReference type="PROSITE-ProRule" id="PRU00335"/>
    </source>
</evidence>
<dbReference type="PANTHER" id="PTHR30055:SF238">
    <property type="entry name" value="MYCOFACTOCIN BIOSYNTHESIS TRANSCRIPTIONAL REGULATOR MFTR-RELATED"/>
    <property type="match status" value="1"/>
</dbReference>
<name>A0A1I6FDB5_9PSEU</name>
<dbReference type="InterPro" id="IPR001647">
    <property type="entry name" value="HTH_TetR"/>
</dbReference>
<reference evidence="8" key="1">
    <citation type="submission" date="2016-10" db="EMBL/GenBank/DDBJ databases">
        <authorList>
            <person name="Varghese N."/>
            <person name="Submissions S."/>
        </authorList>
    </citation>
    <scope>NUCLEOTIDE SEQUENCE [LARGE SCALE GENOMIC DNA]</scope>
    <source>
        <strain evidence="8">DSM 44232</strain>
    </source>
</reference>
<dbReference type="PROSITE" id="PS50977">
    <property type="entry name" value="HTH_TETR_2"/>
    <property type="match status" value="1"/>
</dbReference>
<dbReference type="GO" id="GO:0000976">
    <property type="term" value="F:transcription cis-regulatory region binding"/>
    <property type="evidence" value="ECO:0007669"/>
    <property type="project" value="TreeGrafter"/>
</dbReference>
<dbReference type="EMBL" id="FOYL01000012">
    <property type="protein sequence ID" value="SFR27979.1"/>
    <property type="molecule type" value="Genomic_DNA"/>
</dbReference>
<dbReference type="InterPro" id="IPR041347">
    <property type="entry name" value="MftR_C"/>
</dbReference>
<evidence type="ECO:0000259" key="6">
    <source>
        <dbReference type="PROSITE" id="PS50977"/>
    </source>
</evidence>
<accession>A0A1I6FDB5</accession>
<feature type="region of interest" description="Disordered" evidence="5">
    <location>
        <begin position="1"/>
        <end position="23"/>
    </location>
</feature>
<feature type="compositionally biased region" description="Basic and acidic residues" evidence="5">
    <location>
        <begin position="9"/>
        <end position="23"/>
    </location>
</feature>
<dbReference type="InterPro" id="IPR009057">
    <property type="entry name" value="Homeodomain-like_sf"/>
</dbReference>